<dbReference type="STRING" id="273075.gene:9572121"/>
<organism evidence="2 3">
    <name type="scientific">Thermoplasma acidophilum (strain ATCC 25905 / DSM 1728 / JCM 9062 / NBRC 15155 / AMRC-C165)</name>
    <dbReference type="NCBI Taxonomy" id="273075"/>
    <lineage>
        <taxon>Archaea</taxon>
        <taxon>Methanobacteriati</taxon>
        <taxon>Thermoplasmatota</taxon>
        <taxon>Thermoplasmata</taxon>
        <taxon>Thermoplasmatales</taxon>
        <taxon>Thermoplasmataceae</taxon>
        <taxon>Thermoplasma</taxon>
    </lineage>
</organism>
<sequence>MSWEVVLTSDRGTFTDYNGSSPLGYVACLPARLVPRFFMDRFFTPPIKAYDNGEAVTAPYGLRKVEAILASKGISVVVSPPEYLEKTVDASTKVLGVNVHDPYALSPVSTKLTMIFGGGDSWTAKFFRELGEKVRKLKAKYGFKVIVGGPGAWQVAMDMPDWVDAVLDGEAEIDFPELVRKMEKNEPIPKVTYGRMPKVEEIPTIIKPSRFGEVQITRGCPRGCQFCSITPETFRSIPIEDIVKEVQLNIDHGITGIELLTDDIMLYGSKKLQVNHEALVNLFTTVKKMGATHIYFPHISAPGAKSSPKTVEAIAEIAEYDKYPAEAPVVGLESGSERIISKYMRGKPFPWTPHDWGDVIIDATGIMVDNHIHPCYTMTIGYPDETDEDIEESIKLVERMIDLDLKAWIFPLPVIPMTASRLKGNEFPWIDTIPKKYWDILYISWKHSIKVTKDLFPYLTSEMRNPIIQWVVRNMNQRVFSGIEGIFKELGETKGKATEKYAKVEFDNFAGFAKTVYYLATLGFKSRAERKSAVPTTN</sequence>
<dbReference type="PaxDb" id="273075-Ta0906"/>
<dbReference type="CDD" id="cd01335">
    <property type="entry name" value="Radical_SAM"/>
    <property type="match status" value="1"/>
</dbReference>
<dbReference type="PROSITE" id="PS51918">
    <property type="entry name" value="RADICAL_SAM"/>
    <property type="match status" value="1"/>
</dbReference>
<keyword evidence="3" id="KW-1185">Reference proteome</keyword>
<dbReference type="Pfam" id="PF04055">
    <property type="entry name" value="Radical_SAM"/>
    <property type="match status" value="1"/>
</dbReference>
<dbReference type="InterPro" id="IPR006638">
    <property type="entry name" value="Elp3/MiaA/NifB-like_rSAM"/>
</dbReference>
<dbReference type="InterPro" id="IPR058240">
    <property type="entry name" value="rSAM_sf"/>
</dbReference>
<dbReference type="EnsemblBacteria" id="CAC12035">
    <property type="protein sequence ID" value="CAC12035"/>
    <property type="gene ID" value="CAC12035"/>
</dbReference>
<dbReference type="RefSeq" id="WP_010901316.1">
    <property type="nucleotide sequence ID" value="NC_002578.1"/>
</dbReference>
<dbReference type="SFLD" id="SFLDS00029">
    <property type="entry name" value="Radical_SAM"/>
    <property type="match status" value="1"/>
</dbReference>
<evidence type="ECO:0000313" key="2">
    <source>
        <dbReference type="EMBL" id="CAC12035.1"/>
    </source>
</evidence>
<dbReference type="InParanoid" id="Q9HJR1"/>
<dbReference type="Proteomes" id="UP000001024">
    <property type="component" value="Chromosome"/>
</dbReference>
<proteinExistence type="predicted"/>
<dbReference type="EMBL" id="AL445065">
    <property type="protein sequence ID" value="CAC12035.1"/>
    <property type="molecule type" value="Genomic_DNA"/>
</dbReference>
<feature type="domain" description="Radical SAM core" evidence="1">
    <location>
        <begin position="206"/>
        <end position="459"/>
    </location>
</feature>
<dbReference type="SFLD" id="SFLDG01082">
    <property type="entry name" value="B12-binding_domain_containing"/>
    <property type="match status" value="1"/>
</dbReference>
<dbReference type="GO" id="GO:0003824">
    <property type="term" value="F:catalytic activity"/>
    <property type="evidence" value="ECO:0007669"/>
    <property type="project" value="InterPro"/>
</dbReference>
<dbReference type="HOGENOM" id="CLU_032214_0_0_2"/>
<dbReference type="KEGG" id="tac:Ta0906"/>
<accession>Q9HJR1</accession>
<dbReference type="InterPro" id="IPR007197">
    <property type="entry name" value="rSAM"/>
</dbReference>
<dbReference type="OrthoDB" id="358785at2157"/>
<evidence type="ECO:0000313" key="3">
    <source>
        <dbReference type="Proteomes" id="UP000001024"/>
    </source>
</evidence>
<dbReference type="PANTHER" id="PTHR42731:SF4">
    <property type="entry name" value="RADICAL SAM DOMAIN PROTEIN"/>
    <property type="match status" value="1"/>
</dbReference>
<protein>
    <recommendedName>
        <fullName evidence="1">Radical SAM core domain-containing protein</fullName>
    </recommendedName>
</protein>
<dbReference type="InterPro" id="IPR023404">
    <property type="entry name" value="rSAM_horseshoe"/>
</dbReference>
<dbReference type="eggNOG" id="arCOG01357">
    <property type="taxonomic scope" value="Archaea"/>
</dbReference>
<evidence type="ECO:0000259" key="1">
    <source>
        <dbReference type="PROSITE" id="PS51918"/>
    </source>
</evidence>
<dbReference type="SMART" id="SM00729">
    <property type="entry name" value="Elp3"/>
    <property type="match status" value="1"/>
</dbReference>
<dbReference type="Gene3D" id="3.40.50.280">
    <property type="entry name" value="Cobalamin-binding domain"/>
    <property type="match status" value="1"/>
</dbReference>
<dbReference type="GO" id="GO:0051536">
    <property type="term" value="F:iron-sulfur cluster binding"/>
    <property type="evidence" value="ECO:0007669"/>
    <property type="project" value="InterPro"/>
</dbReference>
<dbReference type="AlphaFoldDB" id="Q9HJR1"/>
<dbReference type="SUPFAM" id="SSF102114">
    <property type="entry name" value="Radical SAM enzymes"/>
    <property type="match status" value="1"/>
</dbReference>
<dbReference type="PANTHER" id="PTHR42731">
    <property type="entry name" value="SLL1084 PROTEIN"/>
    <property type="match status" value="1"/>
</dbReference>
<gene>
    <name evidence="2" type="ordered locus">Ta0906</name>
</gene>
<reference evidence="2 3" key="1">
    <citation type="journal article" date="2000" name="Nature">
        <title>The genome sequence of the thermoacidophilic scavenger Thermoplasma acidophilum.</title>
        <authorList>
            <person name="Ruepp A."/>
            <person name="Graml W."/>
            <person name="Santos-Martinez M.L."/>
            <person name="Koretke K.K."/>
            <person name="Volker C."/>
            <person name="Mewes H.W."/>
            <person name="Frishman D."/>
            <person name="Stocker S."/>
            <person name="Lupas A.N."/>
            <person name="Baumeister W."/>
        </authorList>
    </citation>
    <scope>NUCLEOTIDE SEQUENCE [LARGE SCALE GENOMIC DNA]</scope>
    <source>
        <strain evidence="3">ATCC 25905 / DSM 1728 / JCM 9062 / NBRC 15155 / AMRC-C165</strain>
    </source>
</reference>
<dbReference type="Gene3D" id="3.80.30.20">
    <property type="entry name" value="tm_1862 like domain"/>
    <property type="match status" value="1"/>
</dbReference>
<name>Q9HJR1_THEAC</name>